<dbReference type="Pfam" id="PF06339">
    <property type="entry name" value="Ectoine_synth"/>
    <property type="match status" value="1"/>
</dbReference>
<name>A0ABY5Z2F6_9ACTN</name>
<evidence type="ECO:0000256" key="3">
    <source>
        <dbReference type="ARBA" id="ARBA00013192"/>
    </source>
</evidence>
<evidence type="ECO:0000256" key="5">
    <source>
        <dbReference type="ARBA" id="ARBA00023239"/>
    </source>
</evidence>
<dbReference type="PANTHER" id="PTHR39289:SF1">
    <property type="entry name" value="L-ECTOINE SYNTHASE"/>
    <property type="match status" value="1"/>
</dbReference>
<dbReference type="EMBL" id="CP073721">
    <property type="protein sequence ID" value="UWZ36201.1"/>
    <property type="molecule type" value="Genomic_DNA"/>
</dbReference>
<accession>A0ABY5Z2F6</accession>
<dbReference type="Proteomes" id="UP001058271">
    <property type="component" value="Chromosome"/>
</dbReference>
<protein>
    <recommendedName>
        <fullName evidence="4">L-ectoine synthase</fullName>
        <ecNumber evidence="3">4.2.1.108</ecNumber>
    </recommendedName>
    <alternativeName>
        <fullName evidence="6">N-acetyldiaminobutyrate dehydratase</fullName>
    </alternativeName>
</protein>
<reference evidence="8" key="1">
    <citation type="submission" date="2021-04" db="EMBL/GenBank/DDBJ databases">
        <title>Biosynthetic gene clusters of Dactylosporangioum roseum.</title>
        <authorList>
            <person name="Hartkoorn R.C."/>
            <person name="Beaudoing E."/>
            <person name="Hot D."/>
            <person name="Moureu S."/>
        </authorList>
    </citation>
    <scope>NUCLEOTIDE SEQUENCE</scope>
    <source>
        <strain evidence="8">NRRL B-16295</strain>
    </source>
</reference>
<keyword evidence="9" id="KW-1185">Reference proteome</keyword>
<comment type="similarity">
    <text evidence="2">Belongs to the ectoine synthase family.</text>
</comment>
<evidence type="ECO:0000256" key="2">
    <source>
        <dbReference type="ARBA" id="ARBA00009637"/>
    </source>
</evidence>
<evidence type="ECO:0000313" key="9">
    <source>
        <dbReference type="Proteomes" id="UP001058271"/>
    </source>
</evidence>
<keyword evidence="5" id="KW-0456">Lyase</keyword>
<gene>
    <name evidence="8" type="ORF">Drose_34965</name>
</gene>
<dbReference type="InterPro" id="IPR014710">
    <property type="entry name" value="RmlC-like_jellyroll"/>
</dbReference>
<dbReference type="NCBIfam" id="NF009806">
    <property type="entry name" value="PRK13290.1"/>
    <property type="match status" value="1"/>
</dbReference>
<evidence type="ECO:0000256" key="6">
    <source>
        <dbReference type="ARBA" id="ARBA00033271"/>
    </source>
</evidence>
<dbReference type="RefSeq" id="WP_260725526.1">
    <property type="nucleotide sequence ID" value="NZ_BAAABS010000059.1"/>
</dbReference>
<organism evidence="8 9">
    <name type="scientific">Dactylosporangium roseum</name>
    <dbReference type="NCBI Taxonomy" id="47989"/>
    <lineage>
        <taxon>Bacteria</taxon>
        <taxon>Bacillati</taxon>
        <taxon>Actinomycetota</taxon>
        <taxon>Actinomycetes</taxon>
        <taxon>Micromonosporales</taxon>
        <taxon>Micromonosporaceae</taxon>
        <taxon>Dactylosporangium</taxon>
    </lineage>
</organism>
<comment type="catalytic activity">
    <reaction evidence="7">
        <text>(2S)-4-acetamido-2-aminobutanoate = L-ectoine + H2O</text>
        <dbReference type="Rhea" id="RHEA:17281"/>
        <dbReference type="ChEBI" id="CHEBI:15377"/>
        <dbReference type="ChEBI" id="CHEBI:58515"/>
        <dbReference type="ChEBI" id="CHEBI:58929"/>
        <dbReference type="EC" id="4.2.1.108"/>
    </reaction>
</comment>
<comment type="pathway">
    <text evidence="1">Amine and polyamine biosynthesis; ectoine biosynthesis; L-ectoine from L-aspartate 4-semialdehyde: step 3/3.</text>
</comment>
<dbReference type="CDD" id="cd06978">
    <property type="entry name" value="cupin_EctC"/>
    <property type="match status" value="1"/>
</dbReference>
<dbReference type="SUPFAM" id="SSF51182">
    <property type="entry name" value="RmlC-like cupins"/>
    <property type="match status" value="1"/>
</dbReference>
<dbReference type="InterPro" id="IPR010462">
    <property type="entry name" value="Ectoine_synth"/>
</dbReference>
<evidence type="ECO:0000256" key="7">
    <source>
        <dbReference type="ARBA" id="ARBA00048714"/>
    </source>
</evidence>
<dbReference type="Gene3D" id="2.60.120.10">
    <property type="entry name" value="Jelly Rolls"/>
    <property type="match status" value="1"/>
</dbReference>
<evidence type="ECO:0000256" key="4">
    <source>
        <dbReference type="ARBA" id="ARBA00019707"/>
    </source>
</evidence>
<dbReference type="InterPro" id="IPR011051">
    <property type="entry name" value="RmlC_Cupin_sf"/>
</dbReference>
<proteinExistence type="inferred from homology"/>
<evidence type="ECO:0000256" key="1">
    <source>
        <dbReference type="ARBA" id="ARBA00005181"/>
    </source>
</evidence>
<dbReference type="PANTHER" id="PTHR39289">
    <property type="match status" value="1"/>
</dbReference>
<evidence type="ECO:0000313" key="8">
    <source>
        <dbReference type="EMBL" id="UWZ36201.1"/>
    </source>
</evidence>
<dbReference type="EC" id="4.2.1.108" evidence="3"/>
<sequence>MLVRDVEQIRGTERDVDWGNGKSYRLVTAADNVGYTVCHTVVSAGTTSFLQYRNHLESCYCISGLGWVREVSGTRHRLRPGVIYILNDHQPHYLCADEDDDLVLLSIFNPPLVGTEKHNLNDSVASSY</sequence>